<proteinExistence type="predicted"/>
<keyword evidence="2" id="KW-1185">Reference proteome</keyword>
<name>V2WXW3_MONRO</name>
<gene>
    <name evidence="1" type="ORF">Moror_10674</name>
</gene>
<protein>
    <submittedName>
        <fullName evidence="1">Uncharacterized protein</fullName>
    </submittedName>
</protein>
<evidence type="ECO:0000313" key="2">
    <source>
        <dbReference type="Proteomes" id="UP000017559"/>
    </source>
</evidence>
<sequence length="68" mass="7341">MSVIIPVVDQGLLKSWEVGTGGFCRNVIPHTLYRVFPAMSSADPPDLKIKQLVDAVTGAAVQECWKGV</sequence>
<organism evidence="1 2">
    <name type="scientific">Moniliophthora roreri (strain MCA 2997)</name>
    <name type="common">Cocoa frosty pod rot fungus</name>
    <name type="synonym">Crinipellis roreri</name>
    <dbReference type="NCBI Taxonomy" id="1381753"/>
    <lineage>
        <taxon>Eukaryota</taxon>
        <taxon>Fungi</taxon>
        <taxon>Dikarya</taxon>
        <taxon>Basidiomycota</taxon>
        <taxon>Agaricomycotina</taxon>
        <taxon>Agaricomycetes</taxon>
        <taxon>Agaricomycetidae</taxon>
        <taxon>Agaricales</taxon>
        <taxon>Marasmiineae</taxon>
        <taxon>Marasmiaceae</taxon>
        <taxon>Moniliophthora</taxon>
    </lineage>
</organism>
<reference evidence="1 2" key="1">
    <citation type="journal article" date="2014" name="BMC Genomics">
        <title>Genome and secretome analysis of the hemibiotrophic fungal pathogen, Moniliophthora roreri, which causes frosty pod rot disease of cacao: mechanisms of the biotrophic and necrotrophic phases.</title>
        <authorList>
            <person name="Meinhardt L.W."/>
            <person name="Costa G.G.L."/>
            <person name="Thomazella D.P.T."/>
            <person name="Teixeira P.J.P.L."/>
            <person name="Carazzolle M.F."/>
            <person name="Schuster S.C."/>
            <person name="Carlson J.E."/>
            <person name="Guiltinan M.J."/>
            <person name="Mieczkowski P."/>
            <person name="Farmer A."/>
            <person name="Ramaraj T."/>
            <person name="Crozier J."/>
            <person name="Davis R.E."/>
            <person name="Shao J."/>
            <person name="Melnick R.L."/>
            <person name="Pereira G.A.G."/>
            <person name="Bailey B.A."/>
        </authorList>
    </citation>
    <scope>NUCLEOTIDE SEQUENCE [LARGE SCALE GENOMIC DNA]</scope>
    <source>
        <strain evidence="1 2">MCA 2997</strain>
    </source>
</reference>
<dbReference type="HOGENOM" id="CLU_2794515_0_0_1"/>
<evidence type="ECO:0000313" key="1">
    <source>
        <dbReference type="EMBL" id="ESK91678.1"/>
    </source>
</evidence>
<dbReference type="AlphaFoldDB" id="V2WXW3"/>
<dbReference type="KEGG" id="mrr:Moror_10674"/>
<accession>V2WXW3</accession>
<comment type="caution">
    <text evidence="1">The sequence shown here is derived from an EMBL/GenBank/DDBJ whole genome shotgun (WGS) entry which is preliminary data.</text>
</comment>
<dbReference type="EMBL" id="AWSO01000329">
    <property type="protein sequence ID" value="ESK91678.1"/>
    <property type="molecule type" value="Genomic_DNA"/>
</dbReference>
<dbReference type="Proteomes" id="UP000017559">
    <property type="component" value="Unassembled WGS sequence"/>
</dbReference>